<sequence length="366" mass="38806">MLEQQQIQNRLIAPMMLGPITTPLTTVLNCQHPIMLAGMAQVSGGRLAAAVANAGGFSVVGGYECTPEQLRLAIHDMKQRFTRPDLPFGVAVAIPKCGVGARKTNKDASRGRLDELIDITVRSGARLFVSTAGVPPAYVVERLHRAGVLVMNLVGHPKHAVKALDAGVDLVCAQGKEGRGHTGNIPTSVLVPAVVGVARRYRPAMLGGDSPALVVAGGGIASGQGLAGALMQGAAGAWVCTRFAASVEADCPDAAKQAIVDCDFEGTQRTMVLTGRPLRMRPNGYINDWHSRRADEIQRLCSEGVVPMDRDRQAGRPVEIPVLMGEVAGLITDILPARQIVEDMVREATEMLNLGCVYLGQRSSKL</sequence>
<evidence type="ECO:0000313" key="4">
    <source>
        <dbReference type="EMBL" id="PMB66169.1"/>
    </source>
</evidence>
<name>A0A2N6NFV6_BEABA</name>
<evidence type="ECO:0000256" key="1">
    <source>
        <dbReference type="ARBA" id="ARBA00022630"/>
    </source>
</evidence>
<dbReference type="SUPFAM" id="SSF51412">
    <property type="entry name" value="Inosine monophosphate dehydrogenase (IMPDH)"/>
    <property type="match status" value="1"/>
</dbReference>
<dbReference type="Pfam" id="PF03060">
    <property type="entry name" value="NMO"/>
    <property type="match status" value="1"/>
</dbReference>
<evidence type="ECO:0000256" key="2">
    <source>
        <dbReference type="ARBA" id="ARBA00022643"/>
    </source>
</evidence>
<keyword evidence="4" id="KW-0503">Monooxygenase</keyword>
<accession>A0A2N6NFV6</accession>
<organism evidence="4 5">
    <name type="scientific">Beauveria bassiana</name>
    <name type="common">White muscardine disease fungus</name>
    <name type="synonym">Tritirachium shiotae</name>
    <dbReference type="NCBI Taxonomy" id="176275"/>
    <lineage>
        <taxon>Eukaryota</taxon>
        <taxon>Fungi</taxon>
        <taxon>Dikarya</taxon>
        <taxon>Ascomycota</taxon>
        <taxon>Pezizomycotina</taxon>
        <taxon>Sordariomycetes</taxon>
        <taxon>Hypocreomycetidae</taxon>
        <taxon>Hypocreales</taxon>
        <taxon>Cordycipitaceae</taxon>
        <taxon>Beauveria</taxon>
    </lineage>
</organism>
<dbReference type="InterPro" id="IPR004136">
    <property type="entry name" value="NMO"/>
</dbReference>
<keyword evidence="2" id="KW-0288">FMN</keyword>
<keyword evidence="3" id="KW-0560">Oxidoreductase</keyword>
<evidence type="ECO:0000313" key="5">
    <source>
        <dbReference type="Proteomes" id="UP000235728"/>
    </source>
</evidence>
<reference evidence="4 5" key="1">
    <citation type="journal article" date="2016" name="Appl. Microbiol. Biotechnol.">
        <title>Characterization of T-DNA insertion mutants with decreased virulence in the entomopathogenic fungus Beauveria bassiana JEF-007.</title>
        <authorList>
            <person name="Kim S."/>
            <person name="Lee S.J."/>
            <person name="Nai Y.S."/>
            <person name="Yu J.S."/>
            <person name="Lee M.R."/>
            <person name="Yang Y.T."/>
            <person name="Kim J.S."/>
        </authorList>
    </citation>
    <scope>NUCLEOTIDE SEQUENCE [LARGE SCALE GENOMIC DNA]</scope>
    <source>
        <strain evidence="4 5">JEF-007</strain>
    </source>
</reference>
<protein>
    <submittedName>
        <fullName evidence="4">Putative monooxygenase</fullName>
    </submittedName>
</protein>
<dbReference type="AlphaFoldDB" id="A0A2N6NFV6"/>
<dbReference type="GO" id="GO:0018580">
    <property type="term" value="F:nitronate monooxygenase activity"/>
    <property type="evidence" value="ECO:0007669"/>
    <property type="project" value="InterPro"/>
</dbReference>
<dbReference type="EMBL" id="MRVG01000009">
    <property type="protein sequence ID" value="PMB66169.1"/>
    <property type="molecule type" value="Genomic_DNA"/>
</dbReference>
<comment type="caution">
    <text evidence="4">The sequence shown here is derived from an EMBL/GenBank/DDBJ whole genome shotgun (WGS) entry which is preliminary data.</text>
</comment>
<dbReference type="PANTHER" id="PTHR32332:SF36">
    <property type="entry name" value="2-NITROPROPANE DIOXYGENASE FAMILY, PUTATIVE (AFU_ORTHOLOGUE AFUA_4G07940)-RELATED"/>
    <property type="match status" value="1"/>
</dbReference>
<dbReference type="Gene3D" id="3.20.20.70">
    <property type="entry name" value="Aldolase class I"/>
    <property type="match status" value="1"/>
</dbReference>
<dbReference type="Proteomes" id="UP000235728">
    <property type="component" value="Unassembled WGS sequence"/>
</dbReference>
<dbReference type="InterPro" id="IPR013785">
    <property type="entry name" value="Aldolase_TIM"/>
</dbReference>
<dbReference type="PANTHER" id="PTHR32332">
    <property type="entry name" value="2-NITROPROPANE DIOXYGENASE"/>
    <property type="match status" value="1"/>
</dbReference>
<dbReference type="CDD" id="cd04730">
    <property type="entry name" value="NPD_like"/>
    <property type="match status" value="1"/>
</dbReference>
<gene>
    <name evidence="4" type="ORF">BM221_008371</name>
</gene>
<proteinExistence type="predicted"/>
<evidence type="ECO:0000256" key="3">
    <source>
        <dbReference type="ARBA" id="ARBA00023002"/>
    </source>
</evidence>
<keyword evidence="1" id="KW-0285">Flavoprotein</keyword>